<protein>
    <recommendedName>
        <fullName evidence="5">Apple domain-containing protein</fullName>
    </recommendedName>
</protein>
<evidence type="ECO:0000313" key="4">
    <source>
        <dbReference type="Proteomes" id="UP001190700"/>
    </source>
</evidence>
<evidence type="ECO:0000256" key="2">
    <source>
        <dbReference type="SAM" id="Phobius"/>
    </source>
</evidence>
<evidence type="ECO:0008006" key="5">
    <source>
        <dbReference type="Google" id="ProtNLM"/>
    </source>
</evidence>
<keyword evidence="2" id="KW-0812">Transmembrane</keyword>
<proteinExistence type="predicted"/>
<keyword evidence="2" id="KW-1133">Transmembrane helix</keyword>
<reference evidence="3 4" key="1">
    <citation type="journal article" date="2015" name="Genome Biol. Evol.">
        <title>Comparative Genomics of a Bacterivorous Green Alga Reveals Evolutionary Causalities and Consequences of Phago-Mixotrophic Mode of Nutrition.</title>
        <authorList>
            <person name="Burns J.A."/>
            <person name="Paasch A."/>
            <person name="Narechania A."/>
            <person name="Kim E."/>
        </authorList>
    </citation>
    <scope>NUCLEOTIDE SEQUENCE [LARGE SCALE GENOMIC DNA]</scope>
    <source>
        <strain evidence="3 4">PLY_AMNH</strain>
    </source>
</reference>
<gene>
    <name evidence="3" type="ORF">CYMTET_3597</name>
</gene>
<accession>A0AAE0LKW9</accession>
<evidence type="ECO:0000256" key="1">
    <source>
        <dbReference type="SAM" id="MobiDB-lite"/>
    </source>
</evidence>
<name>A0AAE0LKW9_9CHLO</name>
<dbReference type="AlphaFoldDB" id="A0AAE0LKW9"/>
<sequence length="209" mass="22168">MDLKGGTFKAAHISHIVTGSDDDCIRQCTAQPECAVWVRQPSTGLCWMGRKAGDLEFEEDSDRHCGLRCEFASVSASPTSSPSSRTAPSMTGAPTMSSSAQPTTWQPTTTSPDTTSPDTTSSDTTSPSASSTGALPIWSVMLLMGVVAVASAVSGIAGFKAYKRYKKEQKAAKQMEFTRLCDEEFKLDMAAVLVEDDAALANTTLIPVV</sequence>
<dbReference type="Proteomes" id="UP001190700">
    <property type="component" value="Unassembled WGS sequence"/>
</dbReference>
<dbReference type="EMBL" id="LGRX02000297">
    <property type="protein sequence ID" value="KAK3288947.1"/>
    <property type="molecule type" value="Genomic_DNA"/>
</dbReference>
<feature type="region of interest" description="Disordered" evidence="1">
    <location>
        <begin position="74"/>
        <end position="131"/>
    </location>
</feature>
<evidence type="ECO:0000313" key="3">
    <source>
        <dbReference type="EMBL" id="KAK3288947.1"/>
    </source>
</evidence>
<feature type="transmembrane region" description="Helical" evidence="2">
    <location>
        <begin position="135"/>
        <end position="159"/>
    </location>
</feature>
<keyword evidence="2" id="KW-0472">Membrane</keyword>
<comment type="caution">
    <text evidence="3">The sequence shown here is derived from an EMBL/GenBank/DDBJ whole genome shotgun (WGS) entry which is preliminary data.</text>
</comment>
<keyword evidence="4" id="KW-1185">Reference proteome</keyword>
<organism evidence="3 4">
    <name type="scientific">Cymbomonas tetramitiformis</name>
    <dbReference type="NCBI Taxonomy" id="36881"/>
    <lineage>
        <taxon>Eukaryota</taxon>
        <taxon>Viridiplantae</taxon>
        <taxon>Chlorophyta</taxon>
        <taxon>Pyramimonadophyceae</taxon>
        <taxon>Pyramimonadales</taxon>
        <taxon>Pyramimonadaceae</taxon>
        <taxon>Cymbomonas</taxon>
    </lineage>
</organism>